<dbReference type="PANTHER" id="PTHR23528:SF1">
    <property type="entry name" value="MAJOR FACILITATOR SUPERFAMILY (MFS) PROFILE DOMAIN-CONTAINING PROTEIN"/>
    <property type="match status" value="1"/>
</dbReference>
<evidence type="ECO:0000256" key="5">
    <source>
        <dbReference type="SAM" id="MobiDB-lite"/>
    </source>
</evidence>
<dbReference type="Pfam" id="PF13347">
    <property type="entry name" value="MFS_2"/>
    <property type="match status" value="1"/>
</dbReference>
<feature type="transmembrane region" description="Helical" evidence="6">
    <location>
        <begin position="66"/>
        <end position="89"/>
    </location>
</feature>
<feature type="transmembrane region" description="Helical" evidence="6">
    <location>
        <begin position="278"/>
        <end position="299"/>
    </location>
</feature>
<feature type="transmembrane region" description="Helical" evidence="6">
    <location>
        <begin position="336"/>
        <end position="362"/>
    </location>
</feature>
<keyword evidence="9" id="KW-1185">Reference proteome</keyword>
<reference evidence="9" key="1">
    <citation type="journal article" date="2019" name="Int. J. Syst. Evol. Microbiol.">
        <title>The Global Catalogue of Microorganisms (GCM) 10K type strain sequencing project: providing services to taxonomists for standard genome sequencing and annotation.</title>
        <authorList>
            <consortium name="The Broad Institute Genomics Platform"/>
            <consortium name="The Broad Institute Genome Sequencing Center for Infectious Disease"/>
            <person name="Wu L."/>
            <person name="Ma J."/>
        </authorList>
    </citation>
    <scope>NUCLEOTIDE SEQUENCE [LARGE SCALE GENOMIC DNA]</scope>
    <source>
        <strain evidence="9">JCM 16021</strain>
    </source>
</reference>
<feature type="transmembrane region" description="Helical" evidence="6">
    <location>
        <begin position="311"/>
        <end position="330"/>
    </location>
</feature>
<dbReference type="EMBL" id="BAAAQQ010000013">
    <property type="protein sequence ID" value="GAA2132474.1"/>
    <property type="molecule type" value="Genomic_DNA"/>
</dbReference>
<feature type="region of interest" description="Disordered" evidence="5">
    <location>
        <begin position="1"/>
        <end position="23"/>
    </location>
</feature>
<comment type="caution">
    <text evidence="8">The sequence shown here is derived from an EMBL/GenBank/DDBJ whole genome shotgun (WGS) entry which is preliminary data.</text>
</comment>
<feature type="transmembrane region" description="Helical" evidence="6">
    <location>
        <begin position="417"/>
        <end position="436"/>
    </location>
</feature>
<feature type="transmembrane region" description="Helical" evidence="6">
    <location>
        <begin position="101"/>
        <end position="122"/>
    </location>
</feature>
<comment type="subcellular location">
    <subcellularLocation>
        <location evidence="1">Cell membrane</location>
        <topology evidence="1">Multi-pass membrane protein</topology>
    </subcellularLocation>
</comment>
<evidence type="ECO:0000256" key="6">
    <source>
        <dbReference type="SAM" id="Phobius"/>
    </source>
</evidence>
<dbReference type="PROSITE" id="PS50850">
    <property type="entry name" value="MFS"/>
    <property type="match status" value="1"/>
</dbReference>
<feature type="transmembrane region" description="Helical" evidence="6">
    <location>
        <begin position="374"/>
        <end position="397"/>
    </location>
</feature>
<evidence type="ECO:0000313" key="9">
    <source>
        <dbReference type="Proteomes" id="UP001500575"/>
    </source>
</evidence>
<accession>A0ABP5KH75</accession>
<feature type="transmembrane region" description="Helical" evidence="6">
    <location>
        <begin position="187"/>
        <end position="206"/>
    </location>
</feature>
<organism evidence="8 9">
    <name type="scientific">Nocardioides bigeumensis</name>
    <dbReference type="NCBI Taxonomy" id="433657"/>
    <lineage>
        <taxon>Bacteria</taxon>
        <taxon>Bacillati</taxon>
        <taxon>Actinomycetota</taxon>
        <taxon>Actinomycetes</taxon>
        <taxon>Propionibacteriales</taxon>
        <taxon>Nocardioidaceae</taxon>
        <taxon>Nocardioides</taxon>
    </lineage>
</organism>
<dbReference type="Gene3D" id="1.20.1250.20">
    <property type="entry name" value="MFS general substrate transporter like domains"/>
    <property type="match status" value="2"/>
</dbReference>
<gene>
    <name evidence="8" type="ORF">GCM10009843_37090</name>
</gene>
<evidence type="ECO:0000259" key="7">
    <source>
        <dbReference type="PROSITE" id="PS50850"/>
    </source>
</evidence>
<evidence type="ECO:0000256" key="3">
    <source>
        <dbReference type="ARBA" id="ARBA00022989"/>
    </source>
</evidence>
<evidence type="ECO:0000256" key="4">
    <source>
        <dbReference type="ARBA" id="ARBA00023136"/>
    </source>
</evidence>
<sequence length="440" mass="45297">MPVTATAGETGVPRPSALDEPTSAPPAPWVGALTLVNLAIFSGWFGPIQVLLAEQARELSPDHKEAVLSVVLLAGAVVSTISNPVFGAFSDRTTLRMGRRLPWVLGGAAGGAASLLVLAVAPNVAVMVVAWCGAQIAINAMYAAVTAAVPDQVPVGRRGLVGGFLAIAQTLGILVGVGIAGATGSIALGYVATAALLVLLVVPYAVGSRDVALPEGHHPPPFSLVGLFRSFWISPRDHPDFAWAWVTRFLVNFGNAVGTLYLLYYVTDGLGFSDDDGAGRVLVLTGLYAGTTVVTTAVFGHWSDRIGKRKIFVIWSGMCAAVAALILAVPQTWPSAVVAAVVLGCSYGIYTAVDFALITQVLPDAVDRAKDLGVINIANALPQVFAPALAGLLLTVVEALGGSVATRGDAWSLGYGLLYGVSAVASVLGSVLVTRIRSVP</sequence>
<feature type="transmembrane region" description="Helical" evidence="6">
    <location>
        <begin position="128"/>
        <end position="149"/>
    </location>
</feature>
<proteinExistence type="predicted"/>
<evidence type="ECO:0000256" key="2">
    <source>
        <dbReference type="ARBA" id="ARBA00022692"/>
    </source>
</evidence>
<dbReference type="InterPro" id="IPR020846">
    <property type="entry name" value="MFS_dom"/>
</dbReference>
<evidence type="ECO:0000313" key="8">
    <source>
        <dbReference type="EMBL" id="GAA2132474.1"/>
    </source>
</evidence>
<keyword evidence="2 6" id="KW-0812">Transmembrane</keyword>
<feature type="domain" description="Major facilitator superfamily (MFS) profile" evidence="7">
    <location>
        <begin position="240"/>
        <end position="440"/>
    </location>
</feature>
<feature type="transmembrane region" description="Helical" evidence="6">
    <location>
        <begin position="161"/>
        <end position="181"/>
    </location>
</feature>
<protein>
    <submittedName>
        <fullName evidence="8">MFS transporter</fullName>
    </submittedName>
</protein>
<dbReference type="PANTHER" id="PTHR23528">
    <property type="match status" value="1"/>
</dbReference>
<keyword evidence="3 6" id="KW-1133">Transmembrane helix</keyword>
<dbReference type="SUPFAM" id="SSF103473">
    <property type="entry name" value="MFS general substrate transporter"/>
    <property type="match status" value="1"/>
</dbReference>
<evidence type="ECO:0000256" key="1">
    <source>
        <dbReference type="ARBA" id="ARBA00004651"/>
    </source>
</evidence>
<keyword evidence="4 6" id="KW-0472">Membrane</keyword>
<name>A0ABP5KH75_9ACTN</name>
<dbReference type="InterPro" id="IPR036259">
    <property type="entry name" value="MFS_trans_sf"/>
</dbReference>
<feature type="transmembrane region" description="Helical" evidence="6">
    <location>
        <begin position="27"/>
        <end position="46"/>
    </location>
</feature>
<dbReference type="Proteomes" id="UP001500575">
    <property type="component" value="Unassembled WGS sequence"/>
</dbReference>
<feature type="transmembrane region" description="Helical" evidence="6">
    <location>
        <begin position="242"/>
        <end position="266"/>
    </location>
</feature>